<dbReference type="PANTHER" id="PTHR22807">
    <property type="entry name" value="NOP2 YEAST -RELATED NOL1/NOP2/FMU SUN DOMAIN-CONTAINING"/>
    <property type="match status" value="1"/>
</dbReference>
<comment type="caution">
    <text evidence="9">The sequence shown here is derived from an EMBL/GenBank/DDBJ whole genome shotgun (WGS) entry which is preliminary data.</text>
</comment>
<gene>
    <name evidence="9" type="ORF">HMPREF9446_01195</name>
</gene>
<dbReference type="InterPro" id="IPR049560">
    <property type="entry name" value="MeTrfase_RsmB-F_NOP2_cat"/>
</dbReference>
<feature type="region of interest" description="Disordered" evidence="7">
    <location>
        <begin position="320"/>
        <end position="344"/>
    </location>
</feature>
<evidence type="ECO:0000313" key="9">
    <source>
        <dbReference type="EMBL" id="EGF58587.1"/>
    </source>
</evidence>
<evidence type="ECO:0000313" key="10">
    <source>
        <dbReference type="Proteomes" id="UP000003416"/>
    </source>
</evidence>
<evidence type="ECO:0000256" key="1">
    <source>
        <dbReference type="ARBA" id="ARBA00022490"/>
    </source>
</evidence>
<keyword evidence="1" id="KW-0963">Cytoplasm</keyword>
<keyword evidence="5 6" id="KW-0694">RNA-binding</keyword>
<dbReference type="Gene3D" id="2.30.130.60">
    <property type="match status" value="1"/>
</dbReference>
<organism evidence="9 10">
    <name type="scientific">Bacteroides fluxus YIT 12057</name>
    <dbReference type="NCBI Taxonomy" id="763034"/>
    <lineage>
        <taxon>Bacteria</taxon>
        <taxon>Pseudomonadati</taxon>
        <taxon>Bacteroidota</taxon>
        <taxon>Bacteroidia</taxon>
        <taxon>Bacteroidales</taxon>
        <taxon>Bacteroidaceae</taxon>
        <taxon>Bacteroides</taxon>
    </lineage>
</organism>
<dbReference type="Gene3D" id="3.30.70.1170">
    <property type="entry name" value="Sun protein, domain 3"/>
    <property type="match status" value="1"/>
</dbReference>
<dbReference type="AlphaFoldDB" id="F3PR46"/>
<dbReference type="Pfam" id="PF01189">
    <property type="entry name" value="Methyltr_RsmB-F"/>
    <property type="match status" value="1"/>
</dbReference>
<dbReference type="GO" id="GO:0003723">
    <property type="term" value="F:RNA binding"/>
    <property type="evidence" value="ECO:0007669"/>
    <property type="project" value="UniProtKB-UniRule"/>
</dbReference>
<evidence type="ECO:0000256" key="3">
    <source>
        <dbReference type="ARBA" id="ARBA00022679"/>
    </source>
</evidence>
<evidence type="ECO:0000259" key="8">
    <source>
        <dbReference type="PROSITE" id="PS51686"/>
    </source>
</evidence>
<evidence type="ECO:0000256" key="7">
    <source>
        <dbReference type="SAM" id="MobiDB-lite"/>
    </source>
</evidence>
<evidence type="ECO:0000256" key="6">
    <source>
        <dbReference type="PROSITE-ProRule" id="PRU01023"/>
    </source>
</evidence>
<dbReference type="HOGENOM" id="CLU_005316_6_0_10"/>
<dbReference type="PANTHER" id="PTHR22807:SF30">
    <property type="entry name" value="28S RRNA (CYTOSINE(4447)-C(5))-METHYLTRANSFERASE-RELATED"/>
    <property type="match status" value="1"/>
</dbReference>
<feature type="binding site" evidence="6">
    <location>
        <position position="180"/>
    </location>
    <ligand>
        <name>S-adenosyl-L-methionine</name>
        <dbReference type="ChEBI" id="CHEBI:59789"/>
    </ligand>
</feature>
<evidence type="ECO:0000256" key="5">
    <source>
        <dbReference type="ARBA" id="ARBA00022884"/>
    </source>
</evidence>
<keyword evidence="10" id="KW-1185">Reference proteome</keyword>
<evidence type="ECO:0000256" key="4">
    <source>
        <dbReference type="ARBA" id="ARBA00022691"/>
    </source>
</evidence>
<dbReference type="GeneID" id="86048910"/>
<dbReference type="InterPro" id="IPR031341">
    <property type="entry name" value="Methyltr_RsmF_N"/>
</dbReference>
<dbReference type="Pfam" id="PF17125">
    <property type="entry name" value="Methyltr_RsmF_N"/>
    <property type="match status" value="1"/>
</dbReference>
<dbReference type="eggNOG" id="COG0144">
    <property type="taxonomic scope" value="Bacteria"/>
</dbReference>
<feature type="binding site" evidence="6">
    <location>
        <position position="136"/>
    </location>
    <ligand>
        <name>S-adenosyl-L-methionine</name>
        <dbReference type="ChEBI" id="CHEBI:59789"/>
    </ligand>
</feature>
<feature type="active site" description="Nucleophile" evidence="6">
    <location>
        <position position="233"/>
    </location>
</feature>
<comment type="similarity">
    <text evidence="6">Belongs to the class I-like SAM-binding methyltransferase superfamily. RsmB/NOP family.</text>
</comment>
<keyword evidence="2 6" id="KW-0489">Methyltransferase</keyword>
<name>F3PR46_9BACE</name>
<evidence type="ECO:0000256" key="2">
    <source>
        <dbReference type="ARBA" id="ARBA00022603"/>
    </source>
</evidence>
<dbReference type="eggNOG" id="COG3270">
    <property type="taxonomic scope" value="Bacteria"/>
</dbReference>
<dbReference type="PRINTS" id="PR02008">
    <property type="entry name" value="RCMTFAMILY"/>
</dbReference>
<dbReference type="InterPro" id="IPR027391">
    <property type="entry name" value="Nol1_Nop2_Fmu_2"/>
</dbReference>
<dbReference type="RefSeq" id="WP_009124426.1">
    <property type="nucleotide sequence ID" value="NZ_GL882621.1"/>
</dbReference>
<dbReference type="GO" id="GO:0001510">
    <property type="term" value="P:RNA methylation"/>
    <property type="evidence" value="ECO:0007669"/>
    <property type="project" value="InterPro"/>
</dbReference>
<accession>F3PR46</accession>
<dbReference type="PROSITE" id="PS51686">
    <property type="entry name" value="SAM_MT_RSMB_NOP"/>
    <property type="match status" value="1"/>
</dbReference>
<sequence>MELPVAFTDYTRSFMGAEEYNKLAEALGGEQPVSIRLNEDKLGGSSFSLFRASFRPVPWAGTGFYLPDRLTFTFDPLFHAGCYYVQEAASMFVEQALRRYTGDVPVTMLDLCAAPGGKSTHARSVLPKGSLLVANEVIRNRSQILAENLTKWGHPGVVVTNNDPADFSSLTDFFDILLTDVPCSGEGMFRKDPVAVSEWSPENVDICWQRQRRILSDIWPCLKPEGILIYSTCTYNTKENEENVRWMRDEFGAEVLPLEISADWNITGNLLSGEDFPVYRFLPHRTKGEGFFLAVLRKPAGTGSPNLTFATANLNSASVNQTSVSADTRRKSRKPQGRGAKNTGISKEQLAAIHPWLVSSGDYEFLLEGNRVSAFSKSYLPELSALRSSLRILQAGVDVAELKGKDWIPAHGLAMSIALDPDAFAREEIGREQAINYLRKEAVVLSEAAPRGIVLLTYKQIPLGFVKNIGNRANNLYPQEWRIRSGYLPEEVLELATING</sequence>
<feature type="domain" description="SAM-dependent MTase RsmB/NOP-type" evidence="8">
    <location>
        <begin position="9"/>
        <end position="299"/>
    </location>
</feature>
<feature type="binding site" evidence="6">
    <location>
        <begin position="112"/>
        <end position="118"/>
    </location>
    <ligand>
        <name>S-adenosyl-L-methionine</name>
        <dbReference type="ChEBI" id="CHEBI:59789"/>
    </ligand>
</feature>
<protein>
    <submittedName>
        <fullName evidence="9">NOL1/NOP2/sun family protein</fullName>
    </submittedName>
</protein>
<keyword evidence="3 6" id="KW-0808">Transferase</keyword>
<reference evidence="9 10" key="1">
    <citation type="submission" date="2011-02" db="EMBL/GenBank/DDBJ databases">
        <authorList>
            <person name="Weinstock G."/>
            <person name="Sodergren E."/>
            <person name="Clifton S."/>
            <person name="Fulton L."/>
            <person name="Fulton B."/>
            <person name="Courtney L."/>
            <person name="Fronick C."/>
            <person name="Harrison M."/>
            <person name="Strong C."/>
            <person name="Farmer C."/>
            <person name="Delahaunty K."/>
            <person name="Markovic C."/>
            <person name="Hall O."/>
            <person name="Minx P."/>
            <person name="Tomlinson C."/>
            <person name="Mitreva M."/>
            <person name="Hou S."/>
            <person name="Chen J."/>
            <person name="Wollam A."/>
            <person name="Pepin K.H."/>
            <person name="Johnson M."/>
            <person name="Bhonagiri V."/>
            <person name="Zhang X."/>
            <person name="Suruliraj S."/>
            <person name="Warren W."/>
            <person name="Chinwalla A."/>
            <person name="Mardis E.R."/>
            <person name="Wilson R.K."/>
        </authorList>
    </citation>
    <scope>NUCLEOTIDE SEQUENCE [LARGE SCALE GENOMIC DNA]</scope>
    <source>
        <strain evidence="9 10">YIT 12057</strain>
    </source>
</reference>
<dbReference type="Gene3D" id="3.40.50.150">
    <property type="entry name" value="Vaccinia Virus protein VP39"/>
    <property type="match status" value="1"/>
</dbReference>
<dbReference type="InterPro" id="IPR001678">
    <property type="entry name" value="MeTrfase_RsmB-F_NOP2_dom"/>
</dbReference>
<feature type="binding site" evidence="6">
    <location>
        <position position="163"/>
    </location>
    <ligand>
        <name>S-adenosyl-L-methionine</name>
        <dbReference type="ChEBI" id="CHEBI:59789"/>
    </ligand>
</feature>
<dbReference type="EMBL" id="AFBN01000021">
    <property type="protein sequence ID" value="EGF58587.1"/>
    <property type="molecule type" value="Genomic_DNA"/>
</dbReference>
<dbReference type="InterPro" id="IPR023267">
    <property type="entry name" value="RCMT"/>
</dbReference>
<dbReference type="Proteomes" id="UP000003416">
    <property type="component" value="Unassembled WGS sequence"/>
</dbReference>
<proteinExistence type="inferred from homology"/>
<dbReference type="InterPro" id="IPR029063">
    <property type="entry name" value="SAM-dependent_MTases_sf"/>
</dbReference>
<dbReference type="STRING" id="763034.HMPREF9446_01195"/>
<dbReference type="Pfam" id="PF13636">
    <property type="entry name" value="Methyltranf_PUA"/>
    <property type="match status" value="1"/>
</dbReference>
<dbReference type="SUPFAM" id="SSF53335">
    <property type="entry name" value="S-adenosyl-L-methionine-dependent methyltransferases"/>
    <property type="match status" value="1"/>
</dbReference>
<keyword evidence="4 6" id="KW-0949">S-adenosyl-L-methionine</keyword>
<dbReference type="GO" id="GO:0008173">
    <property type="term" value="F:RNA methyltransferase activity"/>
    <property type="evidence" value="ECO:0007669"/>
    <property type="project" value="InterPro"/>
</dbReference>